<comment type="caution">
    <text evidence="6">The sequence shown here is derived from an EMBL/GenBank/DDBJ whole genome shotgun (WGS) entry which is preliminary data.</text>
</comment>
<sequence length="409" mass="44438">MSILFCKWEPVVIRALLDAGARLHVVLDQWDVRFGDVDRALLARAEGVYEVRDFDSVEQLSAVAVDLRLRDAGIRRVASFAEFSQYGAGLLAELLGVPGGTLSQAVATRDKREMKRRYRAAGIRCARSMSVPDARAVPDPAEVAETVGFPVVVKPVSGMGAMATVRVDRPEDLRTVVDGLVFPPEVISHQLIIEEYVTGEELHADAVWSDGAPMYFTVGRYPRPRLSVPPGEEGSLLLDAADHGKLIDRAKELHRAVNAAIGISSGPTHFEFFRTSADELVASEVATRFGGGPLLDMVRCRDGVDLRLLWADELVGRSVTRRVAQRGGGPHVAGINIPASGGGGRVLSMPTAAELDADPHVVEHRALCAVGEETHGLWCLMLILRADSETELRDVVEAARRRYVVRTGE</sequence>
<keyword evidence="7" id="KW-1185">Reference proteome</keyword>
<dbReference type="SUPFAM" id="SSF56059">
    <property type="entry name" value="Glutathione synthetase ATP-binding domain-like"/>
    <property type="match status" value="1"/>
</dbReference>
<evidence type="ECO:0000256" key="1">
    <source>
        <dbReference type="ARBA" id="ARBA00022598"/>
    </source>
</evidence>
<organism evidence="6 7">
    <name type="scientific">Micromonospora maritima</name>
    <dbReference type="NCBI Taxonomy" id="986711"/>
    <lineage>
        <taxon>Bacteria</taxon>
        <taxon>Bacillati</taxon>
        <taxon>Actinomycetota</taxon>
        <taxon>Actinomycetes</taxon>
        <taxon>Micromonosporales</taxon>
        <taxon>Micromonosporaceae</taxon>
        <taxon>Micromonospora</taxon>
    </lineage>
</organism>
<protein>
    <submittedName>
        <fullName evidence="6">Acetyl-CoA carboxylase biotin carboxylase subunit family protein</fullName>
    </submittedName>
</protein>
<evidence type="ECO:0000256" key="3">
    <source>
        <dbReference type="ARBA" id="ARBA00022840"/>
    </source>
</evidence>
<keyword evidence="1" id="KW-0436">Ligase</keyword>
<keyword evidence="2 4" id="KW-0547">Nucleotide-binding</keyword>
<dbReference type="InterPro" id="IPR011761">
    <property type="entry name" value="ATP-grasp"/>
</dbReference>
<evidence type="ECO:0000313" key="7">
    <source>
        <dbReference type="Proteomes" id="UP001612812"/>
    </source>
</evidence>
<evidence type="ECO:0000256" key="4">
    <source>
        <dbReference type="PROSITE-ProRule" id="PRU00409"/>
    </source>
</evidence>
<name>A0ABW7ZF87_9ACTN</name>
<accession>A0ABW7ZF87</accession>
<dbReference type="Proteomes" id="UP001612812">
    <property type="component" value="Unassembled WGS sequence"/>
</dbReference>
<evidence type="ECO:0000259" key="5">
    <source>
        <dbReference type="PROSITE" id="PS50975"/>
    </source>
</evidence>
<evidence type="ECO:0000313" key="6">
    <source>
        <dbReference type="EMBL" id="MFI7261515.1"/>
    </source>
</evidence>
<reference evidence="6 7" key="1">
    <citation type="submission" date="2024-10" db="EMBL/GenBank/DDBJ databases">
        <title>The Natural Products Discovery Center: Release of the First 8490 Sequenced Strains for Exploring Actinobacteria Biosynthetic Diversity.</title>
        <authorList>
            <person name="Kalkreuter E."/>
            <person name="Kautsar S.A."/>
            <person name="Yang D."/>
            <person name="Bader C.D."/>
            <person name="Teijaro C.N."/>
            <person name="Fluegel L."/>
            <person name="Davis C.M."/>
            <person name="Simpson J.R."/>
            <person name="Lauterbach L."/>
            <person name="Steele A.D."/>
            <person name="Gui C."/>
            <person name="Meng S."/>
            <person name="Li G."/>
            <person name="Viehrig K."/>
            <person name="Ye F."/>
            <person name="Su P."/>
            <person name="Kiefer A.F."/>
            <person name="Nichols A."/>
            <person name="Cepeda A.J."/>
            <person name="Yan W."/>
            <person name="Fan B."/>
            <person name="Jiang Y."/>
            <person name="Adhikari A."/>
            <person name="Zheng C.-J."/>
            <person name="Schuster L."/>
            <person name="Cowan T.M."/>
            <person name="Smanski M.J."/>
            <person name="Chevrette M.G."/>
            <person name="De Carvalho L.P.S."/>
            <person name="Shen B."/>
        </authorList>
    </citation>
    <scope>NUCLEOTIDE SEQUENCE [LARGE SCALE GENOMIC DNA]</scope>
    <source>
        <strain evidence="6 7">NPDC049845</strain>
    </source>
</reference>
<dbReference type="Pfam" id="PF13535">
    <property type="entry name" value="ATP-grasp_4"/>
    <property type="match status" value="1"/>
</dbReference>
<dbReference type="InterPro" id="IPR052032">
    <property type="entry name" value="ATP-dep_AA_Ligase"/>
</dbReference>
<dbReference type="Gene3D" id="3.30.1490.20">
    <property type="entry name" value="ATP-grasp fold, A domain"/>
    <property type="match status" value="1"/>
</dbReference>
<dbReference type="PANTHER" id="PTHR43585:SF2">
    <property type="entry name" value="ATP-GRASP ENZYME FSQD"/>
    <property type="match status" value="1"/>
</dbReference>
<dbReference type="Gene3D" id="3.40.50.20">
    <property type="match status" value="1"/>
</dbReference>
<proteinExistence type="predicted"/>
<keyword evidence="3 4" id="KW-0067">ATP-binding</keyword>
<dbReference type="PROSITE" id="PS50975">
    <property type="entry name" value="ATP_GRASP"/>
    <property type="match status" value="1"/>
</dbReference>
<dbReference type="RefSeq" id="WP_396768512.1">
    <property type="nucleotide sequence ID" value="NZ_JBITLA010000002.1"/>
</dbReference>
<evidence type="ECO:0000256" key="2">
    <source>
        <dbReference type="ARBA" id="ARBA00022741"/>
    </source>
</evidence>
<gene>
    <name evidence="6" type="ORF">ACIBP4_04285</name>
</gene>
<dbReference type="PANTHER" id="PTHR43585">
    <property type="entry name" value="FUMIPYRROLE BIOSYNTHESIS PROTEIN C"/>
    <property type="match status" value="1"/>
</dbReference>
<feature type="domain" description="ATP-grasp" evidence="5">
    <location>
        <begin position="115"/>
        <end position="315"/>
    </location>
</feature>
<dbReference type="InterPro" id="IPR013815">
    <property type="entry name" value="ATP_grasp_subdomain_1"/>
</dbReference>
<dbReference type="Gene3D" id="3.30.470.20">
    <property type="entry name" value="ATP-grasp fold, B domain"/>
    <property type="match status" value="1"/>
</dbReference>
<dbReference type="EMBL" id="JBITLE010000001">
    <property type="protein sequence ID" value="MFI7261515.1"/>
    <property type="molecule type" value="Genomic_DNA"/>
</dbReference>